<feature type="region of interest" description="Disordered" evidence="1">
    <location>
        <begin position="1"/>
        <end position="131"/>
    </location>
</feature>
<feature type="compositionally biased region" description="Basic and acidic residues" evidence="1">
    <location>
        <begin position="25"/>
        <end position="42"/>
    </location>
</feature>
<evidence type="ECO:0000313" key="2">
    <source>
        <dbReference type="EMBL" id="KAL1872421.1"/>
    </source>
</evidence>
<protein>
    <submittedName>
        <fullName evidence="2">Uncharacterized protein</fullName>
    </submittedName>
</protein>
<proteinExistence type="predicted"/>
<sequence>MERTQSRRGEPSPGSKDYAEMVAESNRRLDELSPHSPEDKAPDTPMPTPAILATDNDEQPPQLPPLPPAEFDDPSDGQVAPLAGNSPNEKSTTTLRAKRSASEISGDDPGGPSRNQEHVLQSPAQSKTVATTTVDGHKRCISEKELRAMCLQPPLPIQKELYKVYSVLVQIVQAAADDFSVVDPHDFIEALSWSESREAGDVEIIRRLRTQTLIAGGICKKLVVPFSHDADIFLVVVNLTTRTFRILDPRTREQLQSKEKIDNRDLYMCVWLFMRTLFPRECPPMSLWSMSLGFTVPLSTPINEPGIVSGNYLNDFGVRLDLPTVLPFFYEVLRIVAGVEAQVAYSDVMLLKRLFAAFEESPIAERTRVLNDLREGSDKNLHYILDDQMRTVLREKNFVFRKAVAGTNPSLGGSVFAQL</sequence>
<reference evidence="2 3" key="1">
    <citation type="journal article" date="2024" name="IMA Fungus">
        <title>IMA Genome - F19 : A genome assembly and annotation guide to empower mycologists, including annotated draft genome sequences of Ceratocystis pirilliformis, Diaporthe australafricana, Fusarium ophioides, Paecilomyces lecythidis, and Sporothrix stenoceras.</title>
        <authorList>
            <person name="Aylward J."/>
            <person name="Wilson A.M."/>
            <person name="Visagie C.M."/>
            <person name="Spraker J."/>
            <person name="Barnes I."/>
            <person name="Buitendag C."/>
            <person name="Ceriani C."/>
            <person name="Del Mar Angel L."/>
            <person name="du Plessis D."/>
            <person name="Fuchs T."/>
            <person name="Gasser K."/>
            <person name="Kramer D."/>
            <person name="Li W."/>
            <person name="Munsamy K."/>
            <person name="Piso A."/>
            <person name="Price J.L."/>
            <person name="Sonnekus B."/>
            <person name="Thomas C."/>
            <person name="van der Nest A."/>
            <person name="van Dijk A."/>
            <person name="van Heerden A."/>
            <person name="van Vuuren N."/>
            <person name="Yilmaz N."/>
            <person name="Duong T.A."/>
            <person name="van der Merwe N.A."/>
            <person name="Wingfield M.J."/>
            <person name="Wingfield B.D."/>
        </authorList>
    </citation>
    <scope>NUCLEOTIDE SEQUENCE [LARGE SCALE GENOMIC DNA]</scope>
    <source>
        <strain evidence="2 3">CMW 18300</strain>
    </source>
</reference>
<gene>
    <name evidence="2" type="ORF">Daus18300_004392</name>
</gene>
<feature type="compositionally biased region" description="Polar residues" evidence="1">
    <location>
        <begin position="118"/>
        <end position="131"/>
    </location>
</feature>
<comment type="caution">
    <text evidence="2">The sequence shown here is derived from an EMBL/GenBank/DDBJ whole genome shotgun (WGS) entry which is preliminary data.</text>
</comment>
<organism evidence="2 3">
    <name type="scientific">Diaporthe australafricana</name>
    <dbReference type="NCBI Taxonomy" id="127596"/>
    <lineage>
        <taxon>Eukaryota</taxon>
        <taxon>Fungi</taxon>
        <taxon>Dikarya</taxon>
        <taxon>Ascomycota</taxon>
        <taxon>Pezizomycotina</taxon>
        <taxon>Sordariomycetes</taxon>
        <taxon>Sordariomycetidae</taxon>
        <taxon>Diaporthales</taxon>
        <taxon>Diaporthaceae</taxon>
        <taxon>Diaporthe</taxon>
    </lineage>
</organism>
<keyword evidence="3" id="KW-1185">Reference proteome</keyword>
<dbReference type="EMBL" id="JAWRVE010000029">
    <property type="protein sequence ID" value="KAL1872421.1"/>
    <property type="molecule type" value="Genomic_DNA"/>
</dbReference>
<name>A0ABR3X8X5_9PEZI</name>
<feature type="compositionally biased region" description="Basic and acidic residues" evidence="1">
    <location>
        <begin position="1"/>
        <end position="10"/>
    </location>
</feature>
<accession>A0ABR3X8X5</accession>
<evidence type="ECO:0000313" key="3">
    <source>
        <dbReference type="Proteomes" id="UP001583177"/>
    </source>
</evidence>
<dbReference type="Proteomes" id="UP001583177">
    <property type="component" value="Unassembled WGS sequence"/>
</dbReference>
<feature type="compositionally biased region" description="Polar residues" evidence="1">
    <location>
        <begin position="85"/>
        <end position="95"/>
    </location>
</feature>
<evidence type="ECO:0000256" key="1">
    <source>
        <dbReference type="SAM" id="MobiDB-lite"/>
    </source>
</evidence>